<gene>
    <name evidence="6" type="ORF">Ga0061065_104114</name>
</gene>
<dbReference type="InterPro" id="IPR036754">
    <property type="entry name" value="YbaK/aa-tRNA-synt-asso_dom_sf"/>
</dbReference>
<dbReference type="STRING" id="1137284.GCA_001418205_01534"/>
<feature type="domain" description="YbaK/aminoacyl-tRNA synthetase-associated" evidence="5">
    <location>
        <begin position="28"/>
        <end position="142"/>
    </location>
</feature>
<dbReference type="GO" id="GO:0002161">
    <property type="term" value="F:aminoacyl-tRNA deacylase activity"/>
    <property type="evidence" value="ECO:0007669"/>
    <property type="project" value="InterPro"/>
</dbReference>
<evidence type="ECO:0000256" key="2">
    <source>
        <dbReference type="ARBA" id="ARBA00022917"/>
    </source>
</evidence>
<dbReference type="InterPro" id="IPR004369">
    <property type="entry name" value="Prolyl-tRNA_editing_YbaK/EbsC"/>
</dbReference>
<evidence type="ECO:0000259" key="5">
    <source>
        <dbReference type="Pfam" id="PF04073"/>
    </source>
</evidence>
<reference evidence="7" key="1">
    <citation type="submission" date="2015-08" db="EMBL/GenBank/DDBJ databases">
        <authorList>
            <person name="Varghese N."/>
        </authorList>
    </citation>
    <scope>NUCLEOTIDE SEQUENCE [LARGE SCALE GENOMIC DNA]</scope>
    <source>
        <strain evidence="7">JCM 18476</strain>
    </source>
</reference>
<comment type="similarity">
    <text evidence="1 4">Belongs to the prolyl-tRNA editing family. YbaK/EbsC subfamily.</text>
</comment>
<dbReference type="OrthoDB" id="9809296at2"/>
<dbReference type="InterPro" id="IPR007214">
    <property type="entry name" value="YbaK/aa-tRNA-synth-assoc-dom"/>
</dbReference>
<keyword evidence="7" id="KW-1185">Reference proteome</keyword>
<keyword evidence="3 4" id="KW-0456">Lyase</keyword>
<dbReference type="PIRSF" id="PIRSF006181">
    <property type="entry name" value="EbsC_YbaK"/>
    <property type="match status" value="1"/>
</dbReference>
<dbReference type="RefSeq" id="WP_055462643.1">
    <property type="nucleotide sequence ID" value="NZ_CYHG01000004.1"/>
</dbReference>
<evidence type="ECO:0000256" key="1">
    <source>
        <dbReference type="ARBA" id="ARBA00009798"/>
    </source>
</evidence>
<protein>
    <recommendedName>
        <fullName evidence="4">Cys-tRNA(Pro)/Cys-tRNA(Cys) deacylase</fullName>
        <ecNumber evidence="4">4.2.-.-</ecNumber>
    </recommendedName>
</protein>
<dbReference type="AlphaFoldDB" id="A0A0K6IKQ9"/>
<dbReference type="Gene3D" id="3.90.960.10">
    <property type="entry name" value="YbaK/aminoacyl-tRNA synthetase-associated domain"/>
    <property type="match status" value="1"/>
</dbReference>
<dbReference type="EMBL" id="CYHG01000004">
    <property type="protein sequence ID" value="CUB03683.1"/>
    <property type="molecule type" value="Genomic_DNA"/>
</dbReference>
<proteinExistence type="inferred from homology"/>
<dbReference type="SUPFAM" id="SSF55826">
    <property type="entry name" value="YbaK/ProRS associated domain"/>
    <property type="match status" value="1"/>
</dbReference>
<dbReference type="Proteomes" id="UP000182769">
    <property type="component" value="Unassembled WGS sequence"/>
</dbReference>
<dbReference type="GO" id="GO:0006412">
    <property type="term" value="P:translation"/>
    <property type="evidence" value="ECO:0007669"/>
    <property type="project" value="UniProtKB-KW"/>
</dbReference>
<accession>A0A0K6IKQ9</accession>
<evidence type="ECO:0000256" key="3">
    <source>
        <dbReference type="ARBA" id="ARBA00023239"/>
    </source>
</evidence>
<evidence type="ECO:0000256" key="4">
    <source>
        <dbReference type="PIRNR" id="PIRNR006181"/>
    </source>
</evidence>
<keyword evidence="2 4" id="KW-0648">Protein biosynthesis</keyword>
<evidence type="ECO:0000313" key="6">
    <source>
        <dbReference type="EMBL" id="CUB03683.1"/>
    </source>
</evidence>
<dbReference type="CDD" id="cd00002">
    <property type="entry name" value="YbaK_deacylase"/>
    <property type="match status" value="1"/>
</dbReference>
<sequence>MTPATQTLKKRKIAFTQHEYDHDPNCQNFGQEAAEKLGLAPEEVFKTLLVTDDKDVFVAIVPVTGKLNLKRTAAALKVKKLRMTEPKDAERLTGYIVGGISPVGQKKALVTVIDSSAESLAKIYVSGGKRGFDIGLAPQDLAAVCRQTVFSDIAEQ</sequence>
<evidence type="ECO:0000313" key="7">
    <source>
        <dbReference type="Proteomes" id="UP000182769"/>
    </source>
</evidence>
<dbReference type="PANTHER" id="PTHR30411">
    <property type="entry name" value="CYTOPLASMIC PROTEIN"/>
    <property type="match status" value="1"/>
</dbReference>
<organism evidence="6 7">
    <name type="scientific">Marinomonas fungiae</name>
    <dbReference type="NCBI Taxonomy" id="1137284"/>
    <lineage>
        <taxon>Bacteria</taxon>
        <taxon>Pseudomonadati</taxon>
        <taxon>Pseudomonadota</taxon>
        <taxon>Gammaproteobacteria</taxon>
        <taxon>Oceanospirillales</taxon>
        <taxon>Oceanospirillaceae</taxon>
        <taxon>Marinomonas</taxon>
    </lineage>
</organism>
<dbReference type="EC" id="4.2.-.-" evidence="4"/>
<dbReference type="NCBIfam" id="TIGR00011">
    <property type="entry name" value="YbaK_EbsC"/>
    <property type="match status" value="1"/>
</dbReference>
<name>A0A0K6IKQ9_9GAMM</name>
<dbReference type="PANTHER" id="PTHR30411:SF0">
    <property type="entry name" value="CYS-TRNA(PRO)_CYS-TRNA(CYS) DEACYLASE YBAK"/>
    <property type="match status" value="1"/>
</dbReference>
<dbReference type="GO" id="GO:0016829">
    <property type="term" value="F:lyase activity"/>
    <property type="evidence" value="ECO:0007669"/>
    <property type="project" value="UniProtKB-KW"/>
</dbReference>
<dbReference type="Pfam" id="PF04073">
    <property type="entry name" value="tRNA_edit"/>
    <property type="match status" value="1"/>
</dbReference>